<comment type="subcellular location">
    <subcellularLocation>
        <location evidence="1">Secreted</location>
    </subcellularLocation>
</comment>
<accession>A0A9D2S0Q1</accession>
<dbReference type="InterPro" id="IPR011050">
    <property type="entry name" value="Pectin_lyase_fold/virulence"/>
</dbReference>
<organism evidence="6 7">
    <name type="scientific">Candidatus Acutalibacter ornithocaccae</name>
    <dbReference type="NCBI Taxonomy" id="2838416"/>
    <lineage>
        <taxon>Bacteria</taxon>
        <taxon>Bacillati</taxon>
        <taxon>Bacillota</taxon>
        <taxon>Clostridia</taxon>
        <taxon>Eubacteriales</taxon>
        <taxon>Acutalibacteraceae</taxon>
        <taxon>Acutalibacter</taxon>
    </lineage>
</organism>
<evidence type="ECO:0000313" key="6">
    <source>
        <dbReference type="EMBL" id="HJB38420.1"/>
    </source>
</evidence>
<dbReference type="InterPro" id="IPR012334">
    <property type="entry name" value="Pectin_lyas_fold"/>
</dbReference>
<keyword evidence="2" id="KW-0964">Secreted</keyword>
<name>A0A9D2S0Q1_9FIRM</name>
<evidence type="ECO:0000259" key="4">
    <source>
        <dbReference type="Pfam" id="PF13229"/>
    </source>
</evidence>
<gene>
    <name evidence="6" type="ORF">H9942_10210</name>
</gene>
<dbReference type="PANTHER" id="PTHR40088:SF2">
    <property type="entry name" value="SECRETED SUGAR HYDROLASE"/>
    <property type="match status" value="1"/>
</dbReference>
<dbReference type="InterPro" id="IPR006626">
    <property type="entry name" value="PbH1"/>
</dbReference>
<dbReference type="GO" id="GO:0016837">
    <property type="term" value="F:carbon-oxygen lyase activity, acting on polysaccharides"/>
    <property type="evidence" value="ECO:0007669"/>
    <property type="project" value="TreeGrafter"/>
</dbReference>
<evidence type="ECO:0000256" key="2">
    <source>
        <dbReference type="ARBA" id="ARBA00022525"/>
    </source>
</evidence>
<keyword evidence="3" id="KW-0732">Signal</keyword>
<reference evidence="6" key="1">
    <citation type="journal article" date="2021" name="PeerJ">
        <title>Extensive microbial diversity within the chicken gut microbiome revealed by metagenomics and culture.</title>
        <authorList>
            <person name="Gilroy R."/>
            <person name="Ravi A."/>
            <person name="Getino M."/>
            <person name="Pursley I."/>
            <person name="Horton D.L."/>
            <person name="Alikhan N.F."/>
            <person name="Baker D."/>
            <person name="Gharbi K."/>
            <person name="Hall N."/>
            <person name="Watson M."/>
            <person name="Adriaenssens E.M."/>
            <person name="Foster-Nyarko E."/>
            <person name="Jarju S."/>
            <person name="Secka A."/>
            <person name="Antonio M."/>
            <person name="Oren A."/>
            <person name="Chaudhuri R.R."/>
            <person name="La Ragione R."/>
            <person name="Hildebrand F."/>
            <person name="Pallen M.J."/>
        </authorList>
    </citation>
    <scope>NUCLEOTIDE SEQUENCE</scope>
    <source>
        <strain evidence="6">ChiBcolR8-3208</strain>
    </source>
</reference>
<feature type="domain" description="Glycoside hydrolase 120 insertion" evidence="5">
    <location>
        <begin position="79"/>
        <end position="187"/>
    </location>
</feature>
<dbReference type="PANTHER" id="PTHR40088">
    <property type="entry name" value="PECTATE LYASE (EUROFUNG)"/>
    <property type="match status" value="1"/>
</dbReference>
<comment type="caution">
    <text evidence="6">The sequence shown here is derived from an EMBL/GenBank/DDBJ whole genome shotgun (WGS) entry which is preliminary data.</text>
</comment>
<dbReference type="SMART" id="SM00710">
    <property type="entry name" value="PbH1"/>
    <property type="match status" value="4"/>
</dbReference>
<dbReference type="EMBL" id="DWXZ01000216">
    <property type="protein sequence ID" value="HJB38420.1"/>
    <property type="molecule type" value="Genomic_DNA"/>
</dbReference>
<dbReference type="GO" id="GO:0005576">
    <property type="term" value="C:extracellular region"/>
    <property type="evidence" value="ECO:0007669"/>
    <property type="project" value="UniProtKB-SubCell"/>
</dbReference>
<feature type="domain" description="Right handed beta helix" evidence="4">
    <location>
        <begin position="297"/>
        <end position="427"/>
    </location>
</feature>
<dbReference type="Pfam" id="PF13229">
    <property type="entry name" value="Beta_helix"/>
    <property type="match status" value="1"/>
</dbReference>
<dbReference type="Gene3D" id="2.160.20.10">
    <property type="entry name" value="Single-stranded right-handed beta-helix, Pectin lyase-like"/>
    <property type="match status" value="1"/>
</dbReference>
<dbReference type="InterPro" id="IPR039448">
    <property type="entry name" value="Beta_helix"/>
</dbReference>
<dbReference type="AlphaFoldDB" id="A0A9D2S0Q1"/>
<evidence type="ECO:0000259" key="5">
    <source>
        <dbReference type="Pfam" id="PF21258"/>
    </source>
</evidence>
<sequence length="674" mass="76014">MQIYVSASVKRSGDGSQAAPFQTINEAAQVAVAGDEVIVLPGYYREWVDPKNGGTADDCRITYRSQVPGGAVITGSEVVKTWEPYQGDVWVARIPNGLFGNYNPYTTLIEGDWYIPSKPFHTGEVYLNGKSMYEAEDLEGVLQPQEYKSSWDRAFTIYRWYTCQEDGNTVLYANFHGANPNEENVEINVRRNCFYPSKTGVNYITLSGFVVRQAATQWAPPTAYQEGMIGPHWSKGWIIEDCEVSDSKCSGISLGKFLQPENDNKWLKTKYKDGTQTERECICLAQIQGWTKENIGHHIIRRCNIHDCGQTGIVGHLGGVFSIIEDNHIHHINNKQNLSGAEIGGIKMHAAIDVIFRRNHIHHCTRGIWLDWQAQGTRVTQNLFHHNTLPTLSEDPDKEEFLGIGDDIFVEVSHGPTLIDNNILLSTRSLKLAAQGIAVVHNLIGGALTCVGRGTDNGAKTLSSSRYTPYHVAHRTEVMGFMTFLHGDMRFYNNIFVQQDVHPALVKMCEFAKEHYNEWDDNNVEVGTFKYNGYPTFEEWDKQFEGYCGMGSEPSDRYYSHLPVWSEGNVYFGGAQPWDKEKDAKVVPEKVTLNLREEDGKYTLETNLYELLPEVKAPAVSTELLGAAFEPEEKFENPDGTPIVFNQDYFGRHRAINPMPGPFESAEELQETLF</sequence>
<dbReference type="Pfam" id="PF21258">
    <property type="entry name" value="Glyco_hydro_120_ins"/>
    <property type="match status" value="1"/>
</dbReference>
<evidence type="ECO:0000313" key="7">
    <source>
        <dbReference type="Proteomes" id="UP000824214"/>
    </source>
</evidence>
<dbReference type="InterPro" id="IPR013780">
    <property type="entry name" value="Glyco_hydro_b"/>
</dbReference>
<reference evidence="6" key="2">
    <citation type="submission" date="2021-04" db="EMBL/GenBank/DDBJ databases">
        <authorList>
            <person name="Gilroy R."/>
        </authorList>
    </citation>
    <scope>NUCLEOTIDE SEQUENCE</scope>
    <source>
        <strain evidence="6">ChiBcolR8-3208</strain>
    </source>
</reference>
<dbReference type="SUPFAM" id="SSF51126">
    <property type="entry name" value="Pectin lyase-like"/>
    <property type="match status" value="1"/>
</dbReference>
<dbReference type="Gene3D" id="2.60.40.1180">
    <property type="entry name" value="Golgi alpha-mannosidase II"/>
    <property type="match status" value="1"/>
</dbReference>
<protein>
    <submittedName>
        <fullName evidence="6">Right-handed parallel beta-helix repeat-containing protein</fullName>
    </submittedName>
</protein>
<dbReference type="InterPro" id="IPR049169">
    <property type="entry name" value="Glyco_hydro_120_ins"/>
</dbReference>
<dbReference type="Proteomes" id="UP000824214">
    <property type="component" value="Unassembled WGS sequence"/>
</dbReference>
<evidence type="ECO:0000256" key="1">
    <source>
        <dbReference type="ARBA" id="ARBA00004613"/>
    </source>
</evidence>
<dbReference type="InterPro" id="IPR052052">
    <property type="entry name" value="Polysaccharide_Lyase_9"/>
</dbReference>
<evidence type="ECO:0000256" key="3">
    <source>
        <dbReference type="ARBA" id="ARBA00022729"/>
    </source>
</evidence>
<proteinExistence type="predicted"/>